<name>A0A5J9UD51_9POAL</name>
<keyword evidence="2" id="KW-0677">Repeat</keyword>
<accession>A0A5J9UD51</accession>
<evidence type="ECO:0000313" key="4">
    <source>
        <dbReference type="EMBL" id="TVU21080.1"/>
    </source>
</evidence>
<gene>
    <name evidence="4" type="ORF">EJB05_30694</name>
</gene>
<dbReference type="Pfam" id="PF00400">
    <property type="entry name" value="WD40"/>
    <property type="match status" value="1"/>
</dbReference>
<evidence type="ECO:0000256" key="1">
    <source>
        <dbReference type="ARBA" id="ARBA00022574"/>
    </source>
</evidence>
<keyword evidence="1 3" id="KW-0853">WD repeat</keyword>
<dbReference type="Gramene" id="TVU21080">
    <property type="protein sequence ID" value="TVU21080"/>
    <property type="gene ID" value="EJB05_30694"/>
</dbReference>
<dbReference type="InterPro" id="IPR019775">
    <property type="entry name" value="WD40_repeat_CS"/>
</dbReference>
<dbReference type="PROSITE" id="PS50082">
    <property type="entry name" value="WD_REPEATS_2"/>
    <property type="match status" value="1"/>
</dbReference>
<evidence type="ECO:0000313" key="5">
    <source>
        <dbReference type="Proteomes" id="UP000324897"/>
    </source>
</evidence>
<comment type="caution">
    <text evidence="4">The sequence shown here is derived from an EMBL/GenBank/DDBJ whole genome shotgun (WGS) entry which is preliminary data.</text>
</comment>
<dbReference type="Proteomes" id="UP000324897">
    <property type="component" value="Unassembled WGS sequence"/>
</dbReference>
<dbReference type="OrthoDB" id="729865at2759"/>
<dbReference type="Gene3D" id="2.130.10.10">
    <property type="entry name" value="YVTN repeat-like/Quinoprotein amine dehydrogenase"/>
    <property type="match status" value="1"/>
</dbReference>
<dbReference type="PANTHER" id="PTHR44662:SF1">
    <property type="entry name" value="WD REPEAT-CONTAINING PROTEIN 81"/>
    <property type="match status" value="1"/>
</dbReference>
<dbReference type="SMART" id="SM00320">
    <property type="entry name" value="WD40"/>
    <property type="match status" value="2"/>
</dbReference>
<dbReference type="PROSITE" id="PS50294">
    <property type="entry name" value="WD_REPEATS_REGION"/>
    <property type="match status" value="1"/>
</dbReference>
<dbReference type="SUPFAM" id="SSF50978">
    <property type="entry name" value="WD40 repeat-like"/>
    <property type="match status" value="1"/>
</dbReference>
<dbReference type="AlphaFoldDB" id="A0A5J9UD51"/>
<evidence type="ECO:0000256" key="2">
    <source>
        <dbReference type="ARBA" id="ARBA00022737"/>
    </source>
</evidence>
<organism evidence="4 5">
    <name type="scientific">Eragrostis curvula</name>
    <name type="common">weeping love grass</name>
    <dbReference type="NCBI Taxonomy" id="38414"/>
    <lineage>
        <taxon>Eukaryota</taxon>
        <taxon>Viridiplantae</taxon>
        <taxon>Streptophyta</taxon>
        <taxon>Embryophyta</taxon>
        <taxon>Tracheophyta</taxon>
        <taxon>Spermatophyta</taxon>
        <taxon>Magnoliopsida</taxon>
        <taxon>Liliopsida</taxon>
        <taxon>Poales</taxon>
        <taxon>Poaceae</taxon>
        <taxon>PACMAD clade</taxon>
        <taxon>Chloridoideae</taxon>
        <taxon>Eragrostideae</taxon>
        <taxon>Eragrostidinae</taxon>
        <taxon>Eragrostis</taxon>
    </lineage>
</organism>
<dbReference type="InterPro" id="IPR001680">
    <property type="entry name" value="WD40_rpt"/>
</dbReference>
<dbReference type="InterPro" id="IPR036322">
    <property type="entry name" value="WD40_repeat_dom_sf"/>
</dbReference>
<dbReference type="InterPro" id="IPR015943">
    <property type="entry name" value="WD40/YVTN_repeat-like_dom_sf"/>
</dbReference>
<protein>
    <submittedName>
        <fullName evidence="4">Uncharacterized protein</fullName>
    </submittedName>
</protein>
<sequence length="174" mass="18931">ICSCGSDKVGKGSPVASSSWIAAGLSSGYCRLLDERSGNIIAVWRAHDGHITKLAAPDDHLIVSSSLDKTLRVWDLRRNLATQSNIFRSHSDGISNFSVWGQDVVSISRNKIALTSLSRPASEMGHQQLVLQNLYSADRGMKHKNLSILSTIDVLPSSRLFVVGTDDGFLKICH</sequence>
<dbReference type="EMBL" id="RWGY01000026">
    <property type="protein sequence ID" value="TVU21080.1"/>
    <property type="molecule type" value="Genomic_DNA"/>
</dbReference>
<feature type="repeat" description="WD" evidence="3">
    <location>
        <begin position="44"/>
        <end position="84"/>
    </location>
</feature>
<reference evidence="4 5" key="1">
    <citation type="journal article" date="2019" name="Sci. Rep.">
        <title>A high-quality genome of Eragrostis curvula grass provides insights into Poaceae evolution and supports new strategies to enhance forage quality.</title>
        <authorList>
            <person name="Carballo J."/>
            <person name="Santos B.A.C.M."/>
            <person name="Zappacosta D."/>
            <person name="Garbus I."/>
            <person name="Selva J.P."/>
            <person name="Gallo C.A."/>
            <person name="Diaz A."/>
            <person name="Albertini E."/>
            <person name="Caccamo M."/>
            <person name="Echenique V."/>
        </authorList>
    </citation>
    <scope>NUCLEOTIDE SEQUENCE [LARGE SCALE GENOMIC DNA]</scope>
    <source>
        <strain evidence="5">cv. Victoria</strain>
        <tissue evidence="4">Leaf</tissue>
    </source>
</reference>
<dbReference type="PROSITE" id="PS00678">
    <property type="entry name" value="WD_REPEATS_1"/>
    <property type="match status" value="1"/>
</dbReference>
<keyword evidence="5" id="KW-1185">Reference proteome</keyword>
<dbReference type="PANTHER" id="PTHR44662">
    <property type="entry name" value="WD REPEAT-CONTAINING PROTEIN 81"/>
    <property type="match status" value="1"/>
</dbReference>
<evidence type="ECO:0000256" key="3">
    <source>
        <dbReference type="PROSITE-ProRule" id="PRU00221"/>
    </source>
</evidence>
<dbReference type="InterPro" id="IPR052651">
    <property type="entry name" value="WDR81"/>
</dbReference>
<proteinExistence type="predicted"/>
<feature type="non-terminal residue" evidence="4">
    <location>
        <position position="1"/>
    </location>
</feature>